<comment type="caution">
    <text evidence="2">The sequence shown here is derived from an EMBL/GenBank/DDBJ whole genome shotgun (WGS) entry which is preliminary data.</text>
</comment>
<keyword evidence="2" id="KW-0808">Transferase</keyword>
<evidence type="ECO:0000259" key="1">
    <source>
        <dbReference type="Pfam" id="PF13467"/>
    </source>
</evidence>
<feature type="domain" description="Ribbon-helix-helix" evidence="1">
    <location>
        <begin position="16"/>
        <end position="85"/>
    </location>
</feature>
<dbReference type="GO" id="GO:0016740">
    <property type="term" value="F:transferase activity"/>
    <property type="evidence" value="ECO:0007669"/>
    <property type="project" value="UniProtKB-KW"/>
</dbReference>
<evidence type="ECO:0000313" key="2">
    <source>
        <dbReference type="EMBL" id="TXH80139.1"/>
    </source>
</evidence>
<dbReference type="InterPro" id="IPR038268">
    <property type="entry name" value="RHH_sf"/>
</dbReference>
<dbReference type="InterPro" id="IPR027373">
    <property type="entry name" value="RHH_dom"/>
</dbReference>
<gene>
    <name evidence="2" type="ORF">E6Q80_19205</name>
</gene>
<dbReference type="AlphaFoldDB" id="A0A5C7S9P9"/>
<evidence type="ECO:0000313" key="3">
    <source>
        <dbReference type="Proteomes" id="UP000321192"/>
    </source>
</evidence>
<dbReference type="EMBL" id="SSFD01000321">
    <property type="protein sequence ID" value="TXH80139.1"/>
    <property type="molecule type" value="Genomic_DNA"/>
</dbReference>
<sequence length="118" mass="13266">MCQIFIDADPKLYASRSRSIRLRGVATSLRLENLFWRVLEEIGARDGLSVPQLLGRLHDELESSGRLDEAMNFTSFLRVSCMRYLQLQLAGRIPPDALLPLGSLDPAWVLAAERRPSA</sequence>
<dbReference type="Pfam" id="PF13467">
    <property type="entry name" value="RHH_4"/>
    <property type="match status" value="1"/>
</dbReference>
<dbReference type="Proteomes" id="UP000321192">
    <property type="component" value="Unassembled WGS sequence"/>
</dbReference>
<dbReference type="Gene3D" id="1.10.3990.20">
    <property type="entry name" value="protein bp1543"/>
    <property type="match status" value="1"/>
</dbReference>
<dbReference type="RefSeq" id="WP_276661337.1">
    <property type="nucleotide sequence ID" value="NZ_SSFD01000321.1"/>
</dbReference>
<accession>A0A5C7S9P9</accession>
<reference evidence="2 3" key="1">
    <citation type="submission" date="2018-09" db="EMBL/GenBank/DDBJ databases">
        <title>Metagenome Assembled Genomes from an Advanced Water Purification Facility.</title>
        <authorList>
            <person name="Stamps B.W."/>
            <person name="Spear J.R."/>
        </authorList>
    </citation>
    <scope>NUCLEOTIDE SEQUENCE [LARGE SCALE GENOMIC DNA]</scope>
    <source>
        <strain evidence="2">Bin_27_1</strain>
    </source>
</reference>
<organism evidence="2 3">
    <name type="scientific">Thauera aminoaromatica</name>
    <dbReference type="NCBI Taxonomy" id="164330"/>
    <lineage>
        <taxon>Bacteria</taxon>
        <taxon>Pseudomonadati</taxon>
        <taxon>Pseudomonadota</taxon>
        <taxon>Betaproteobacteria</taxon>
        <taxon>Rhodocyclales</taxon>
        <taxon>Zoogloeaceae</taxon>
        <taxon>Thauera</taxon>
    </lineage>
</organism>
<proteinExistence type="predicted"/>
<protein>
    <submittedName>
        <fullName evidence="2">Aryl-sulfate sulfotransferase</fullName>
    </submittedName>
</protein>
<name>A0A5C7S9P9_THASP</name>